<name>A0A183AQ12_9TREM</name>
<evidence type="ECO:0000256" key="3">
    <source>
        <dbReference type="ARBA" id="ARBA00022692"/>
    </source>
</evidence>
<comment type="subcellular location">
    <subcellularLocation>
        <location evidence="1">Membrane</location>
        <topology evidence="1">Multi-pass membrane protein</topology>
    </subcellularLocation>
</comment>
<organism evidence="9">
    <name type="scientific">Echinostoma caproni</name>
    <dbReference type="NCBI Taxonomy" id="27848"/>
    <lineage>
        <taxon>Eukaryota</taxon>
        <taxon>Metazoa</taxon>
        <taxon>Spiralia</taxon>
        <taxon>Lophotrochozoa</taxon>
        <taxon>Platyhelminthes</taxon>
        <taxon>Trematoda</taxon>
        <taxon>Digenea</taxon>
        <taxon>Plagiorchiida</taxon>
        <taxon>Echinostomata</taxon>
        <taxon>Echinostomatoidea</taxon>
        <taxon>Echinostomatidae</taxon>
        <taxon>Echinostoma</taxon>
    </lineage>
</organism>
<keyword evidence="8" id="KW-1185">Reference proteome</keyword>
<sequence>MSEKKLLIIAFCYLVLDIFSFSLILPWLPTVFESFEERSCLSSTMAGALSDVYSRNPLLITLQTLSVIAHLLTAWLSTSFTCFFCFRLLCGATRANVAVLTALVSDHSQTGSRSRAMAVVGAAYSIGFTLGPLTSALTISSLADHFQSARLLQHIGYGSALLNVIGLLFLGASLPPVRTEINKSIISLSVACVVLGAASEPLLFYTGLLLFAFASAAFVPCFQAMVSLLAKPDRQVRLLMFEMNRVPGWP</sequence>
<dbReference type="GO" id="GO:0022857">
    <property type="term" value="F:transmembrane transporter activity"/>
    <property type="evidence" value="ECO:0007669"/>
    <property type="project" value="InterPro"/>
</dbReference>
<dbReference type="GO" id="GO:0016020">
    <property type="term" value="C:membrane"/>
    <property type="evidence" value="ECO:0007669"/>
    <property type="project" value="UniProtKB-SubCell"/>
</dbReference>
<dbReference type="OrthoDB" id="196650at2759"/>
<feature type="transmembrane region" description="Helical" evidence="6">
    <location>
        <begin position="184"/>
        <end position="204"/>
    </location>
</feature>
<reference evidence="9" key="1">
    <citation type="submission" date="2016-06" db="UniProtKB">
        <authorList>
            <consortium name="WormBaseParasite"/>
        </authorList>
    </citation>
    <scope>IDENTIFICATION</scope>
</reference>
<evidence type="ECO:0000256" key="1">
    <source>
        <dbReference type="ARBA" id="ARBA00004141"/>
    </source>
</evidence>
<feature type="transmembrane region" description="Helical" evidence="6">
    <location>
        <begin position="67"/>
        <end position="86"/>
    </location>
</feature>
<dbReference type="WBParaSite" id="ECPE_0000907501-mRNA-1">
    <property type="protein sequence ID" value="ECPE_0000907501-mRNA-1"/>
    <property type="gene ID" value="ECPE_0000907501"/>
</dbReference>
<dbReference type="SUPFAM" id="SSF103473">
    <property type="entry name" value="MFS general substrate transporter"/>
    <property type="match status" value="1"/>
</dbReference>
<keyword evidence="3 6" id="KW-0812">Transmembrane</keyword>
<accession>A0A183AQ12</accession>
<evidence type="ECO:0000256" key="6">
    <source>
        <dbReference type="SAM" id="Phobius"/>
    </source>
</evidence>
<dbReference type="PANTHER" id="PTHR23504:SF31">
    <property type="entry name" value="MAJOR FACILITATOR SUPERFAMILY DOMAIN-CONTAINING PROTEIN 10"/>
    <property type="match status" value="1"/>
</dbReference>
<dbReference type="AlphaFoldDB" id="A0A183AQ12"/>
<evidence type="ECO:0000313" key="8">
    <source>
        <dbReference type="Proteomes" id="UP000272942"/>
    </source>
</evidence>
<evidence type="ECO:0000256" key="5">
    <source>
        <dbReference type="ARBA" id="ARBA00023136"/>
    </source>
</evidence>
<dbReference type="PANTHER" id="PTHR23504">
    <property type="entry name" value="MAJOR FACILITATOR SUPERFAMILY DOMAIN-CONTAINING PROTEIN 10"/>
    <property type="match status" value="1"/>
</dbReference>
<keyword evidence="2" id="KW-0813">Transport</keyword>
<dbReference type="Pfam" id="PF07690">
    <property type="entry name" value="MFS_1"/>
    <property type="match status" value="1"/>
</dbReference>
<dbReference type="InterPro" id="IPR011701">
    <property type="entry name" value="MFS"/>
</dbReference>
<keyword evidence="4 6" id="KW-1133">Transmembrane helix</keyword>
<feature type="transmembrane region" description="Helical" evidence="6">
    <location>
        <begin position="116"/>
        <end position="139"/>
    </location>
</feature>
<evidence type="ECO:0000313" key="9">
    <source>
        <dbReference type="WBParaSite" id="ECPE_0000907501-mRNA-1"/>
    </source>
</evidence>
<feature type="transmembrane region" description="Helical" evidence="6">
    <location>
        <begin position="210"/>
        <end position="230"/>
    </location>
</feature>
<evidence type="ECO:0000256" key="2">
    <source>
        <dbReference type="ARBA" id="ARBA00022448"/>
    </source>
</evidence>
<reference evidence="7 8" key="2">
    <citation type="submission" date="2018-11" db="EMBL/GenBank/DDBJ databases">
        <authorList>
            <consortium name="Pathogen Informatics"/>
        </authorList>
    </citation>
    <scope>NUCLEOTIDE SEQUENCE [LARGE SCALE GENOMIC DNA]</scope>
    <source>
        <strain evidence="7 8">Egypt</strain>
    </source>
</reference>
<evidence type="ECO:0000313" key="7">
    <source>
        <dbReference type="EMBL" id="VDP84665.1"/>
    </source>
</evidence>
<dbReference type="InterPro" id="IPR036259">
    <property type="entry name" value="MFS_trans_sf"/>
</dbReference>
<evidence type="ECO:0000256" key="4">
    <source>
        <dbReference type="ARBA" id="ARBA00022989"/>
    </source>
</evidence>
<gene>
    <name evidence="7" type="ORF">ECPE_LOCUS9047</name>
</gene>
<feature type="transmembrane region" description="Helical" evidence="6">
    <location>
        <begin position="7"/>
        <end position="28"/>
    </location>
</feature>
<dbReference type="EMBL" id="UZAN01046842">
    <property type="protein sequence ID" value="VDP84665.1"/>
    <property type="molecule type" value="Genomic_DNA"/>
</dbReference>
<feature type="transmembrane region" description="Helical" evidence="6">
    <location>
        <begin position="151"/>
        <end position="172"/>
    </location>
</feature>
<proteinExistence type="predicted"/>
<protein>
    <submittedName>
        <fullName evidence="9">MFS domain-containing protein</fullName>
    </submittedName>
</protein>
<dbReference type="Gene3D" id="1.20.1250.20">
    <property type="entry name" value="MFS general substrate transporter like domains"/>
    <property type="match status" value="1"/>
</dbReference>
<keyword evidence="5 6" id="KW-0472">Membrane</keyword>
<dbReference type="Proteomes" id="UP000272942">
    <property type="component" value="Unassembled WGS sequence"/>
</dbReference>